<dbReference type="PANTHER" id="PTHR39341">
    <property type="entry name" value="BSL7085 PROTEIN"/>
    <property type="match status" value="1"/>
</dbReference>
<sequence length="82" mass="9206">MDVGQEKIMSPIDLAELTVDGILARWPQTIQVFRRYKLACVGCTIGPYCDINMVADIYNVPLQQFLDDLNAVILKDGCDDKN</sequence>
<dbReference type="InterPro" id="IPR038062">
    <property type="entry name" value="ScdA-like_N_sf"/>
</dbReference>
<evidence type="ECO:0000313" key="1">
    <source>
        <dbReference type="EMBL" id="VAW43416.1"/>
    </source>
</evidence>
<reference evidence="1" key="1">
    <citation type="submission" date="2018-06" db="EMBL/GenBank/DDBJ databases">
        <authorList>
            <person name="Zhirakovskaya E."/>
        </authorList>
    </citation>
    <scope>NUCLEOTIDE SEQUENCE</scope>
</reference>
<evidence type="ECO:0008006" key="2">
    <source>
        <dbReference type="Google" id="ProtNLM"/>
    </source>
</evidence>
<dbReference type="AlphaFoldDB" id="A0A3B0WG33"/>
<accession>A0A3B0WG33</accession>
<dbReference type="PANTHER" id="PTHR39341:SF1">
    <property type="entry name" value="DUF1858 DOMAIN-CONTAINING PROTEIN"/>
    <property type="match status" value="1"/>
</dbReference>
<proteinExistence type="predicted"/>
<dbReference type="SUPFAM" id="SSF140683">
    <property type="entry name" value="SP0561-like"/>
    <property type="match status" value="1"/>
</dbReference>
<name>A0A3B0WG33_9ZZZZ</name>
<dbReference type="Gene3D" id="1.10.3910.10">
    <property type="entry name" value="SP0561-like"/>
    <property type="match status" value="1"/>
</dbReference>
<organism evidence="1">
    <name type="scientific">hydrothermal vent metagenome</name>
    <dbReference type="NCBI Taxonomy" id="652676"/>
    <lineage>
        <taxon>unclassified sequences</taxon>
        <taxon>metagenomes</taxon>
        <taxon>ecological metagenomes</taxon>
    </lineage>
</organism>
<protein>
    <recommendedName>
        <fullName evidence="2">DUF1858 domain-containing protein</fullName>
    </recommendedName>
</protein>
<gene>
    <name evidence="1" type="ORF">MNBD_CHLOROFLEXI01-2854</name>
</gene>
<dbReference type="InterPro" id="IPR023883">
    <property type="entry name" value="CHP03980_redox-disulphide"/>
</dbReference>
<dbReference type="NCBIfam" id="TIGR03980">
    <property type="entry name" value="prismane_assoc"/>
    <property type="match status" value="1"/>
</dbReference>
<dbReference type="EMBL" id="UOEU01001078">
    <property type="protein sequence ID" value="VAW43416.1"/>
    <property type="molecule type" value="Genomic_DNA"/>
</dbReference>